<keyword evidence="2" id="KW-0472">Membrane</keyword>
<organism evidence="5 6">
    <name type="scientific">Winogradskya humida</name>
    <dbReference type="NCBI Taxonomy" id="113566"/>
    <lineage>
        <taxon>Bacteria</taxon>
        <taxon>Bacillati</taxon>
        <taxon>Actinomycetota</taxon>
        <taxon>Actinomycetes</taxon>
        <taxon>Micromonosporales</taxon>
        <taxon>Micromonosporaceae</taxon>
        <taxon>Winogradskya</taxon>
    </lineage>
</organism>
<feature type="chain" id="PRO_5045200029" evidence="3">
    <location>
        <begin position="24"/>
        <end position="710"/>
    </location>
</feature>
<gene>
    <name evidence="5" type="ORF">Ahu01nite_083220</name>
</gene>
<dbReference type="EMBL" id="BOMN01000117">
    <property type="protein sequence ID" value="GIE25220.1"/>
    <property type="molecule type" value="Genomic_DNA"/>
</dbReference>
<keyword evidence="6" id="KW-1185">Reference proteome</keyword>
<keyword evidence="2" id="KW-1133">Transmembrane helix</keyword>
<evidence type="ECO:0000313" key="6">
    <source>
        <dbReference type="Proteomes" id="UP000603200"/>
    </source>
</evidence>
<sequence>MTFARRVLLLVLALLLVPAPALADPPARLATQVTDATGALGSGRGSVDSALAALQKSTGIQLFVVFVDSFDGTAAQTWTDQTAQLSDLGDRDALLAVATGDRAYAYSFPDDSRITDDELADVASQDIEPALAKSDWDGAVVAAASGYEDAAGAGGSGSGVWIVVLLAVIIIGALIWVFLRRRRRAPAPASPGWTGSAGPGGPGGPIGAGGQAGAGGPGGQVGPAGPTTEALTAEANALLIELDDDLRESESELSLASAQYGTGETARFRTALEASRQDVAEAFRLRMTLEDTPAPDEPARRQILGEIIARCKAADERLDAESEAFDRLRDLEGRADQAATEVEARKLAVEGTLPAAATALQNLIDQYAGQTVNAISSNIDQARERLQFTATAIDQARAALAAAPTPTSPTAPTSSTESTSSTVPGGNRAEAALAVRAAEQAVSQAEQLVAAVHRAADDVVTARTAADALISELESEIATAHSLPTQAGLTAAVTGAETALSSVRTQLSSPRTDPVQAVATLQSADGVLDRALANAQDAAERSARNQALLNQALPVARAEVAAATDFISTRRGAVDAGARGSLSEAQRHLALAESLAPSDPATALNHAQQAQSLASSATRSAHADVQSWSGGGGGFSGGGPGYGGQRGGFDAGSFAGAVLGGILAGGGGGRSHGGGWSGGGFGGSSTRGRRTGGGGGGGGGGGRRGGGGRF</sequence>
<feature type="signal peptide" evidence="3">
    <location>
        <begin position="1"/>
        <end position="23"/>
    </location>
</feature>
<dbReference type="InterPro" id="IPR007621">
    <property type="entry name" value="TPM_dom"/>
</dbReference>
<dbReference type="Pfam" id="PF04536">
    <property type="entry name" value="TPM_phosphatase"/>
    <property type="match status" value="1"/>
</dbReference>
<proteinExistence type="predicted"/>
<feature type="region of interest" description="Disordered" evidence="1">
    <location>
        <begin position="668"/>
        <end position="710"/>
    </location>
</feature>
<feature type="compositionally biased region" description="Low complexity" evidence="1">
    <location>
        <begin position="607"/>
        <end position="620"/>
    </location>
</feature>
<evidence type="ECO:0000259" key="4">
    <source>
        <dbReference type="Pfam" id="PF04536"/>
    </source>
</evidence>
<feature type="region of interest" description="Disordered" evidence="1">
    <location>
        <begin position="399"/>
        <end position="426"/>
    </location>
</feature>
<dbReference type="RefSeq" id="WP_239159541.1">
    <property type="nucleotide sequence ID" value="NZ_BAAATV010000020.1"/>
</dbReference>
<feature type="region of interest" description="Disordered" evidence="1">
    <location>
        <begin position="603"/>
        <end position="641"/>
    </location>
</feature>
<name>A0ABQ4A2Z7_9ACTN</name>
<keyword evidence="3" id="KW-0732">Signal</keyword>
<keyword evidence="2" id="KW-0812">Transmembrane</keyword>
<dbReference type="Gene3D" id="3.10.310.50">
    <property type="match status" value="1"/>
</dbReference>
<evidence type="ECO:0000313" key="5">
    <source>
        <dbReference type="EMBL" id="GIE25220.1"/>
    </source>
</evidence>
<comment type="caution">
    <text evidence="5">The sequence shown here is derived from an EMBL/GenBank/DDBJ whole genome shotgun (WGS) entry which is preliminary data.</text>
</comment>
<evidence type="ECO:0000256" key="3">
    <source>
        <dbReference type="SAM" id="SignalP"/>
    </source>
</evidence>
<evidence type="ECO:0000256" key="2">
    <source>
        <dbReference type="SAM" id="Phobius"/>
    </source>
</evidence>
<reference evidence="5 6" key="1">
    <citation type="submission" date="2021-01" db="EMBL/GenBank/DDBJ databases">
        <title>Whole genome shotgun sequence of Actinoplanes humidus NBRC 14915.</title>
        <authorList>
            <person name="Komaki H."/>
            <person name="Tamura T."/>
        </authorList>
    </citation>
    <scope>NUCLEOTIDE SEQUENCE [LARGE SCALE GENOMIC DNA]</scope>
    <source>
        <strain evidence="5 6">NBRC 14915</strain>
    </source>
</reference>
<dbReference type="Proteomes" id="UP000603200">
    <property type="component" value="Unassembled WGS sequence"/>
</dbReference>
<feature type="compositionally biased region" description="Gly residues" evidence="1">
    <location>
        <begin position="195"/>
        <end position="222"/>
    </location>
</feature>
<feature type="transmembrane region" description="Helical" evidence="2">
    <location>
        <begin position="159"/>
        <end position="179"/>
    </location>
</feature>
<protein>
    <submittedName>
        <fullName evidence="5">UPF0603 protein</fullName>
    </submittedName>
</protein>
<feature type="domain" description="TPM" evidence="4">
    <location>
        <begin position="33"/>
        <end position="148"/>
    </location>
</feature>
<evidence type="ECO:0000256" key="1">
    <source>
        <dbReference type="SAM" id="MobiDB-lite"/>
    </source>
</evidence>
<accession>A0ABQ4A2Z7</accession>
<feature type="region of interest" description="Disordered" evidence="1">
    <location>
        <begin position="187"/>
        <end position="227"/>
    </location>
</feature>
<feature type="compositionally biased region" description="Gly residues" evidence="1">
    <location>
        <begin position="629"/>
        <end position="641"/>
    </location>
</feature>